<feature type="compositionally biased region" description="Basic and acidic residues" evidence="1">
    <location>
        <begin position="24"/>
        <end position="36"/>
    </location>
</feature>
<dbReference type="EMBL" id="CAMGYJ010000008">
    <property type="protein sequence ID" value="CAI0459956.1"/>
    <property type="molecule type" value="Genomic_DNA"/>
</dbReference>
<dbReference type="AlphaFoldDB" id="A0AAV0NNP8"/>
<feature type="region of interest" description="Disordered" evidence="1">
    <location>
        <begin position="1"/>
        <end position="79"/>
    </location>
</feature>
<dbReference type="Proteomes" id="UP001154282">
    <property type="component" value="Unassembled WGS sequence"/>
</dbReference>
<comment type="caution">
    <text evidence="2">The sequence shown here is derived from an EMBL/GenBank/DDBJ whole genome shotgun (WGS) entry which is preliminary data.</text>
</comment>
<gene>
    <name evidence="2" type="ORF">LITE_LOCUS34249</name>
</gene>
<sequence length="318" mass="34613">MKSAKSLSSIVREEENISGDDGDDKDKDDEGSKLGDDNSSDEDLEDRPTAISSDSKTDTEPTGPIRMEIPDKAPSTMQPQPSLLFIHEDLIQLKDTNLSSSSLSATSGSPSGSINPPIVPHTSSFGPLRFGISTHKFPTSTAPLPSKGAPFHVLTANLFSSRHQANVSNLVILADNLLNKLKDGIKNKHMENTLNVNDYQLPIEYHDTHQLQTTTSGTTATLDLSLLDHNFKLLQNLQSLGEEGQLIAPSSEAIRDALIELDRNLSLTPEQEIVAKTHWPSQALESLSNLVVLNPLLGVDRNKMPFYKVLGIVLASVY</sequence>
<organism evidence="2 3">
    <name type="scientific">Linum tenue</name>
    <dbReference type="NCBI Taxonomy" id="586396"/>
    <lineage>
        <taxon>Eukaryota</taxon>
        <taxon>Viridiplantae</taxon>
        <taxon>Streptophyta</taxon>
        <taxon>Embryophyta</taxon>
        <taxon>Tracheophyta</taxon>
        <taxon>Spermatophyta</taxon>
        <taxon>Magnoliopsida</taxon>
        <taxon>eudicotyledons</taxon>
        <taxon>Gunneridae</taxon>
        <taxon>Pentapetalae</taxon>
        <taxon>rosids</taxon>
        <taxon>fabids</taxon>
        <taxon>Malpighiales</taxon>
        <taxon>Linaceae</taxon>
        <taxon>Linum</taxon>
    </lineage>
</organism>
<evidence type="ECO:0000256" key="1">
    <source>
        <dbReference type="SAM" id="MobiDB-lite"/>
    </source>
</evidence>
<accession>A0AAV0NNP8</accession>
<keyword evidence="3" id="KW-1185">Reference proteome</keyword>
<evidence type="ECO:0000313" key="3">
    <source>
        <dbReference type="Proteomes" id="UP001154282"/>
    </source>
</evidence>
<name>A0AAV0NNP8_9ROSI</name>
<feature type="region of interest" description="Disordered" evidence="1">
    <location>
        <begin position="100"/>
        <end position="120"/>
    </location>
</feature>
<feature type="compositionally biased region" description="Low complexity" evidence="1">
    <location>
        <begin position="100"/>
        <end position="116"/>
    </location>
</feature>
<proteinExistence type="predicted"/>
<reference evidence="2" key="1">
    <citation type="submission" date="2022-08" db="EMBL/GenBank/DDBJ databases">
        <authorList>
            <person name="Gutierrez-Valencia J."/>
        </authorList>
    </citation>
    <scope>NUCLEOTIDE SEQUENCE</scope>
</reference>
<evidence type="ECO:0000313" key="2">
    <source>
        <dbReference type="EMBL" id="CAI0459956.1"/>
    </source>
</evidence>
<protein>
    <submittedName>
        <fullName evidence="2">Uncharacterized protein</fullName>
    </submittedName>
</protein>